<organism evidence="1 2">
    <name type="scientific">Lupinus albus</name>
    <name type="common">White lupine</name>
    <name type="synonym">Lupinus termis</name>
    <dbReference type="NCBI Taxonomy" id="3870"/>
    <lineage>
        <taxon>Eukaryota</taxon>
        <taxon>Viridiplantae</taxon>
        <taxon>Streptophyta</taxon>
        <taxon>Embryophyta</taxon>
        <taxon>Tracheophyta</taxon>
        <taxon>Spermatophyta</taxon>
        <taxon>Magnoliopsida</taxon>
        <taxon>eudicotyledons</taxon>
        <taxon>Gunneridae</taxon>
        <taxon>Pentapetalae</taxon>
        <taxon>rosids</taxon>
        <taxon>fabids</taxon>
        <taxon>Fabales</taxon>
        <taxon>Fabaceae</taxon>
        <taxon>Papilionoideae</taxon>
        <taxon>50 kb inversion clade</taxon>
        <taxon>genistoids sensu lato</taxon>
        <taxon>core genistoids</taxon>
        <taxon>Genisteae</taxon>
        <taxon>Lupinus</taxon>
    </lineage>
</organism>
<keyword evidence="2" id="KW-1185">Reference proteome</keyword>
<evidence type="ECO:0000313" key="1">
    <source>
        <dbReference type="EMBL" id="KAE9595367.1"/>
    </source>
</evidence>
<dbReference type="AlphaFoldDB" id="A0A6A4P932"/>
<protein>
    <submittedName>
        <fullName evidence="1">Uncharacterized protein</fullName>
    </submittedName>
</protein>
<dbReference type="EMBL" id="WOCE01000017">
    <property type="protein sequence ID" value="KAE9595367.1"/>
    <property type="molecule type" value="Genomic_DNA"/>
</dbReference>
<evidence type="ECO:0000313" key="2">
    <source>
        <dbReference type="Proteomes" id="UP000447434"/>
    </source>
</evidence>
<name>A0A6A4P932_LUPAL</name>
<proteinExistence type="predicted"/>
<dbReference type="Proteomes" id="UP000447434">
    <property type="component" value="Chromosome 17"/>
</dbReference>
<reference evidence="2" key="1">
    <citation type="journal article" date="2020" name="Nat. Commun.">
        <title>Genome sequence of the cluster root forming white lupin.</title>
        <authorList>
            <person name="Hufnagel B."/>
            <person name="Marques A."/>
            <person name="Soriano A."/>
            <person name="Marques L."/>
            <person name="Divol F."/>
            <person name="Doumas P."/>
            <person name="Sallet E."/>
            <person name="Mancinotti D."/>
            <person name="Carrere S."/>
            <person name="Marande W."/>
            <person name="Arribat S."/>
            <person name="Keller J."/>
            <person name="Huneau C."/>
            <person name="Blein T."/>
            <person name="Aime D."/>
            <person name="Laguerre M."/>
            <person name="Taylor J."/>
            <person name="Schubert V."/>
            <person name="Nelson M."/>
            <person name="Geu-Flores F."/>
            <person name="Crespi M."/>
            <person name="Gallardo-Guerrero K."/>
            <person name="Delaux P.-M."/>
            <person name="Salse J."/>
            <person name="Berges H."/>
            <person name="Guyot R."/>
            <person name="Gouzy J."/>
            <person name="Peret B."/>
        </authorList>
    </citation>
    <scope>NUCLEOTIDE SEQUENCE [LARGE SCALE GENOMIC DNA]</scope>
    <source>
        <strain evidence="2">cv. Amiga</strain>
    </source>
</reference>
<sequence length="48" mass="5420">MCFAAHSMLHFYCPKILKLEAMSVELAKLPRTKLNTHQGKDKSLTCAL</sequence>
<accession>A0A6A4P932</accession>
<comment type="caution">
    <text evidence="1">The sequence shown here is derived from an EMBL/GenBank/DDBJ whole genome shotgun (WGS) entry which is preliminary data.</text>
</comment>
<gene>
    <name evidence="1" type="ORF">Lalb_Chr17g0338051</name>
</gene>